<dbReference type="GO" id="GO:0004801">
    <property type="term" value="F:transaldolase activity"/>
    <property type="evidence" value="ECO:0007669"/>
    <property type="project" value="UniProtKB-UniRule"/>
</dbReference>
<dbReference type="CDD" id="cd05015">
    <property type="entry name" value="SIS_PGI_1"/>
    <property type="match status" value="1"/>
</dbReference>
<keyword evidence="12" id="KW-0324">Glycolysis</keyword>
<dbReference type="NCBIfam" id="TIGR00876">
    <property type="entry name" value="tal_mycobact"/>
    <property type="match status" value="1"/>
</dbReference>
<comment type="catalytic activity">
    <reaction evidence="12">
        <text>alpha-D-glucose 6-phosphate = beta-D-fructose 6-phosphate</text>
        <dbReference type="Rhea" id="RHEA:11816"/>
        <dbReference type="ChEBI" id="CHEBI:57634"/>
        <dbReference type="ChEBI" id="CHEBI:58225"/>
        <dbReference type="EC" id="5.3.1.9"/>
    </reaction>
</comment>
<comment type="similarity">
    <text evidence="4 11">Belongs to the transaldolase family. Type 2 subfamily.</text>
</comment>
<dbReference type="GO" id="GO:0006094">
    <property type="term" value="P:gluconeogenesis"/>
    <property type="evidence" value="ECO:0007669"/>
    <property type="project" value="UniProtKB-KW"/>
</dbReference>
<evidence type="ECO:0000256" key="2">
    <source>
        <dbReference type="ARBA" id="ARBA00004496"/>
    </source>
</evidence>
<keyword evidence="12" id="KW-0312">Gluconeogenesis</keyword>
<dbReference type="InterPro" id="IPR004732">
    <property type="entry name" value="Transaldolase_2"/>
</dbReference>
<dbReference type="Pfam" id="PF00923">
    <property type="entry name" value="TAL_FSA"/>
    <property type="match status" value="1"/>
</dbReference>
<evidence type="ECO:0000313" key="13">
    <source>
        <dbReference type="EMBL" id="PJF31408.1"/>
    </source>
</evidence>
<dbReference type="Gene3D" id="3.20.20.70">
    <property type="entry name" value="Aldolase class I"/>
    <property type="match status" value="1"/>
</dbReference>
<sequence length="933" mass="101155">MTTTKAHALAALGQSIWYDNIRRSLLESGGLRKLVEQGVLGVTSNPTIFERAIAGSTDYDTALQSLVQAGKSVEEIYEALAIADIRAAADILQPVYEQTNGVDGYISLEVSPKLAHDTEGTIAEARRLFAEVGRPNVMIKVPATPEGIPAIQTLISEGININVTLIFALEAYRAVMEAYLRGLELLAERGGDLARVASVASFFISRVDTLVDAELAKLGNTELQGKIAIANAKLAYQAFRQVFSGERWERLKALGARVQRPLWASTSTKNPNYPDTIYVDNLIGADTVNTVPPATLEALQDHAVVALTIEQGLDEAKAQLERLAALGIDMDAVTAQLLREGVASFAKSFEALMDSIELKRERLLSESQRRYANLGEAWARVRARLDQMDAHDIIQRMYVRDHTVWKPDPTEIVNRLGWLNIATRMNDSAILERLYALTDEAWADGMQQVVLLGMGGSSLAPEMFAKVYGTSVGNLDVHVLDSTDPDHIRSFIERFPPQRTLYIISTKSGGTIETLSLFKTFYNLVLKAYEGDAAKAGGHFIAITDPNSAIEQLAKDYQFRATFLNDPEIGGRYSALSYFGLVPAALDGIYLPRLLERAEQMQALCSPAHDAVYNPAAWLGAILGEMALIERDKVTFLISEPIAAFGDWVEQLIAESTGKEGKGILPVVNEPLGAPEAYGADRLFVYLQLEGDSSCEAAIAALEQAGQPTVRFALRDVHDLGGQIFLWELATAVAGYVLGINPFDQPNVESAKVAARQMLAAYRQQGALPAQTPALTEGTLALYGADVHGASIAEALKAFATATPEHGYIALHAYLPPTPETDALLSQLRLRLRDLTKRAVTVGYGPRFLHSTGQLHKGDAGLGAFIQLTNTPNQDLPIPDEAGKPESSATFGVLKLAQALGDAQALREGGRRIIRLDLGADVSSSLRTLLEGL</sequence>
<dbReference type="InterPro" id="IPR013785">
    <property type="entry name" value="Aldolase_TIM"/>
</dbReference>
<gene>
    <name evidence="11 13" type="primary">tal</name>
    <name evidence="13" type="ORF">CUN51_03495</name>
</gene>
<evidence type="ECO:0000256" key="9">
    <source>
        <dbReference type="ARBA" id="ARBA00023270"/>
    </source>
</evidence>
<keyword evidence="12" id="KW-0413">Isomerase</keyword>
<protein>
    <recommendedName>
        <fullName evidence="5 11">Transaldolase</fullName>
        <ecNumber evidence="5 11">2.2.1.2</ecNumber>
    </recommendedName>
</protein>
<name>A0A2M8P1I4_9CHLR</name>
<evidence type="ECO:0000256" key="4">
    <source>
        <dbReference type="ARBA" id="ARBA00008426"/>
    </source>
</evidence>
<dbReference type="UniPathway" id="UPA00115">
    <property type="reaction ID" value="UER00414"/>
</dbReference>
<reference evidence="13 14" key="1">
    <citation type="submission" date="2017-11" db="EMBL/GenBank/DDBJ databases">
        <title>Evolution of Phototrophy in the Chloroflexi Phylum Driven by Horizontal Gene Transfer.</title>
        <authorList>
            <person name="Ward L.M."/>
            <person name="Hemp J."/>
            <person name="Shih P.M."/>
            <person name="Mcglynn S.E."/>
            <person name="Fischer W."/>
        </authorList>
    </citation>
    <scope>NUCLEOTIDE SEQUENCE [LARGE SCALE GENOMIC DNA]</scope>
    <source>
        <strain evidence="13">CP2_2F</strain>
    </source>
</reference>
<keyword evidence="9 11" id="KW-0704">Schiff base</keyword>
<dbReference type="GO" id="GO:0006098">
    <property type="term" value="P:pentose-phosphate shunt"/>
    <property type="evidence" value="ECO:0007669"/>
    <property type="project" value="UniProtKB-UniRule"/>
</dbReference>
<proteinExistence type="inferred from homology"/>
<evidence type="ECO:0000256" key="5">
    <source>
        <dbReference type="ARBA" id="ARBA00013151"/>
    </source>
</evidence>
<comment type="pathway">
    <text evidence="3 11">Carbohydrate degradation; pentose phosphate pathway; D-glyceraldehyde 3-phosphate and beta-D-fructose 6-phosphate from D-ribose 5-phosphate and D-xylulose 5-phosphate (non-oxidative stage): step 2/3.</text>
</comment>
<dbReference type="GO" id="GO:0004347">
    <property type="term" value="F:glucose-6-phosphate isomerase activity"/>
    <property type="evidence" value="ECO:0007669"/>
    <property type="project" value="UniProtKB-EC"/>
</dbReference>
<dbReference type="EC" id="2.2.1.2" evidence="5 11"/>
<feature type="active site" description="Schiff-base intermediate with substrate" evidence="11">
    <location>
        <position position="140"/>
    </location>
</feature>
<evidence type="ECO:0000256" key="3">
    <source>
        <dbReference type="ARBA" id="ARBA00004857"/>
    </source>
</evidence>
<dbReference type="UniPathway" id="UPA00109">
    <property type="reaction ID" value="UER00181"/>
</dbReference>
<dbReference type="SUPFAM" id="SSF51569">
    <property type="entry name" value="Aldolase"/>
    <property type="match status" value="1"/>
</dbReference>
<dbReference type="GO" id="GO:0097367">
    <property type="term" value="F:carbohydrate derivative binding"/>
    <property type="evidence" value="ECO:0007669"/>
    <property type="project" value="InterPro"/>
</dbReference>
<dbReference type="NCBIfam" id="NF007080">
    <property type="entry name" value="PRK09533.1"/>
    <property type="match status" value="1"/>
</dbReference>
<dbReference type="CDD" id="cd00955">
    <property type="entry name" value="Transaldolase_like"/>
    <property type="match status" value="1"/>
</dbReference>
<accession>A0A2M8P1I4</accession>
<keyword evidence="6 11" id="KW-0963">Cytoplasm</keyword>
<evidence type="ECO:0000256" key="7">
    <source>
        <dbReference type="ARBA" id="ARBA00022679"/>
    </source>
</evidence>
<dbReference type="PROSITE" id="PS01054">
    <property type="entry name" value="TRANSALDOLASE_1"/>
    <property type="match status" value="1"/>
</dbReference>
<comment type="catalytic activity">
    <reaction evidence="10 11">
        <text>D-sedoheptulose 7-phosphate + D-glyceraldehyde 3-phosphate = D-erythrose 4-phosphate + beta-D-fructose 6-phosphate</text>
        <dbReference type="Rhea" id="RHEA:17053"/>
        <dbReference type="ChEBI" id="CHEBI:16897"/>
        <dbReference type="ChEBI" id="CHEBI:57483"/>
        <dbReference type="ChEBI" id="CHEBI:57634"/>
        <dbReference type="ChEBI" id="CHEBI:59776"/>
        <dbReference type="EC" id="2.2.1.2"/>
    </reaction>
</comment>
<dbReference type="InterPro" id="IPR018225">
    <property type="entry name" value="Transaldolase_AS"/>
</dbReference>
<keyword evidence="8 11" id="KW-0570">Pentose shunt</keyword>
<dbReference type="InterPro" id="IPR046348">
    <property type="entry name" value="SIS_dom_sf"/>
</dbReference>
<evidence type="ECO:0000256" key="6">
    <source>
        <dbReference type="ARBA" id="ARBA00022490"/>
    </source>
</evidence>
<dbReference type="Proteomes" id="UP000228921">
    <property type="component" value="Unassembled WGS sequence"/>
</dbReference>
<dbReference type="EMBL" id="PGTK01000003">
    <property type="protein sequence ID" value="PJF31408.1"/>
    <property type="molecule type" value="Genomic_DNA"/>
</dbReference>
<dbReference type="InterPro" id="IPR001585">
    <property type="entry name" value="TAL/FSA"/>
</dbReference>
<comment type="function">
    <text evidence="1 11">Transaldolase is important for the balance of metabolites in the pentose-phosphate pathway.</text>
</comment>
<evidence type="ECO:0000313" key="14">
    <source>
        <dbReference type="Proteomes" id="UP000228921"/>
    </source>
</evidence>
<dbReference type="HAMAP" id="MF_00493">
    <property type="entry name" value="Transaldolase_2"/>
    <property type="match status" value="1"/>
</dbReference>
<dbReference type="PROSITE" id="PS51463">
    <property type="entry name" value="P_GLUCOSE_ISOMERASE_3"/>
    <property type="match status" value="1"/>
</dbReference>
<dbReference type="AlphaFoldDB" id="A0A2M8P1I4"/>
<comment type="pathway">
    <text evidence="12">Carbohydrate degradation; glycolysis; D-glyceraldehyde 3-phosphate and glycerone phosphate from D-glucose: step 2/4.</text>
</comment>
<dbReference type="PANTHER" id="PTHR10683:SF31">
    <property type="entry name" value="TRANSALDOLASE"/>
    <property type="match status" value="1"/>
</dbReference>
<dbReference type="Gene3D" id="3.40.50.10490">
    <property type="entry name" value="Glucose-6-phosphate isomerase like protein, domain 1"/>
    <property type="match status" value="3"/>
</dbReference>
<dbReference type="InterPro" id="IPR035476">
    <property type="entry name" value="SIS_PGI_1"/>
</dbReference>
<evidence type="ECO:0000256" key="8">
    <source>
        <dbReference type="ARBA" id="ARBA00023126"/>
    </source>
</evidence>
<dbReference type="PROSITE" id="PS00958">
    <property type="entry name" value="TRANSALDOLASE_2"/>
    <property type="match status" value="1"/>
</dbReference>
<dbReference type="Pfam" id="PF00342">
    <property type="entry name" value="PGI"/>
    <property type="match status" value="1"/>
</dbReference>
<keyword evidence="7 11" id="KW-0808">Transferase</keyword>
<evidence type="ECO:0000256" key="12">
    <source>
        <dbReference type="RuleBase" id="RU000612"/>
    </source>
</evidence>
<dbReference type="InterPro" id="IPR001672">
    <property type="entry name" value="G6P_Isomerase"/>
</dbReference>
<dbReference type="PRINTS" id="PR00662">
    <property type="entry name" value="G6PISOMERASE"/>
</dbReference>
<comment type="subcellular location">
    <subcellularLocation>
        <location evidence="2 11">Cytoplasm</location>
    </subcellularLocation>
</comment>
<comment type="similarity">
    <text evidence="12">Belongs to the GPI family.</text>
</comment>
<evidence type="ECO:0000256" key="1">
    <source>
        <dbReference type="ARBA" id="ARBA00003518"/>
    </source>
</evidence>
<evidence type="ECO:0000256" key="10">
    <source>
        <dbReference type="ARBA" id="ARBA00048810"/>
    </source>
</evidence>
<comment type="caution">
    <text evidence="13">The sequence shown here is derived from an EMBL/GenBank/DDBJ whole genome shotgun (WGS) entry which is preliminary data.</text>
</comment>
<dbReference type="NCBIfam" id="NF002881">
    <property type="entry name" value="PRK03343.1"/>
    <property type="match status" value="1"/>
</dbReference>
<dbReference type="GO" id="GO:0005737">
    <property type="term" value="C:cytoplasm"/>
    <property type="evidence" value="ECO:0007669"/>
    <property type="project" value="UniProtKB-SubCell"/>
</dbReference>
<dbReference type="PANTHER" id="PTHR10683">
    <property type="entry name" value="TRANSALDOLASE"/>
    <property type="match status" value="1"/>
</dbReference>
<organism evidence="13 14">
    <name type="scientific">Candidatus Thermofonsia Clade 1 bacterium</name>
    <dbReference type="NCBI Taxonomy" id="2364210"/>
    <lineage>
        <taxon>Bacteria</taxon>
        <taxon>Bacillati</taxon>
        <taxon>Chloroflexota</taxon>
        <taxon>Candidatus Thermofontia</taxon>
        <taxon>Candidatus Thermofonsia Clade 1</taxon>
    </lineage>
</organism>
<dbReference type="GO" id="GO:0006096">
    <property type="term" value="P:glycolytic process"/>
    <property type="evidence" value="ECO:0007669"/>
    <property type="project" value="UniProtKB-UniPathway"/>
</dbReference>
<evidence type="ECO:0000256" key="11">
    <source>
        <dbReference type="HAMAP-Rule" id="MF_00493"/>
    </source>
</evidence>
<dbReference type="SUPFAM" id="SSF53697">
    <property type="entry name" value="SIS domain"/>
    <property type="match status" value="1"/>
</dbReference>